<dbReference type="InterPro" id="IPR041700">
    <property type="entry name" value="OMP_b-brl_3"/>
</dbReference>
<keyword evidence="8" id="KW-1185">Reference proteome</keyword>
<evidence type="ECO:0000313" key="7">
    <source>
        <dbReference type="EMBL" id="MDM9631873.1"/>
    </source>
</evidence>
<keyword evidence="7" id="KW-0675">Receptor</keyword>
<dbReference type="Proteomes" id="UP001174839">
    <property type="component" value="Unassembled WGS sequence"/>
</dbReference>
<feature type="domain" description="Outer membrane protein beta-barrel" evidence="6">
    <location>
        <begin position="379"/>
        <end position="801"/>
    </location>
</feature>
<dbReference type="InterPro" id="IPR037066">
    <property type="entry name" value="Plug_dom_sf"/>
</dbReference>
<dbReference type="Pfam" id="PF07715">
    <property type="entry name" value="Plug"/>
    <property type="match status" value="1"/>
</dbReference>
<sequence length="826" mass="93635">MTKILVPLLALFCLGLHAQRPTASQGRNITLTGTVMDKDTGTPLEFATVVVQNANDPSKITGGMTDLDGKFSVETPAGVYNIRVEYISYESYSIESKELRQSQDLGNIRISVSATQLEAVEVVGEKTTVEVRLDKKIYNIGKDITTSGGTVTDALNNVPSVAVDVEGNISLRGNDNVQILINGRPSAIAGFGSTDALQQLPADAIEKVEVITSPSARYDAEGTAGILNIILKREKTLGFNGSVNSFIGYPTTSGITSNINLRSDKFNIFNTTGIRYRYSPGNGFFDNTYSSGSFDRITEDREIDRKDRSFNTNIGMEYFINERSSITGSFFWRYSKDEDVTLNESERYVEDNIQSLTLRQQNETEDDNSYQVSFNYLNKFDDQGHVLTADVQYSIDKENQEAVIEELITFPSDDLLALENVMQADDQTEWLIQADYVRPMEDAQFEAGFRSNMEEQITDYRLDSLDQATGEFVINEALTNIFTYNENVHAVYTQYGDKFGKFSFLAGLRLEYTQLKGNVESEFDLEDLEEILGDDVDFNFDKEYLGLFPTINLIYELQENQNITLGYNRRINRPRGWFINPFPSRSSRTNVFQGNPDLDPAFSDAFDLGYLKRWNELTLTSSVYYQRETGSFQRVQEATGITTPDGIEIIRTIPINLSTNQRYGAEAGILYNPTRWLRINSSFNFFRFVTEGEFNDVDYGAENNSWFGRFSSKVTLPGKVDWQTNMFYRGPSNNAQTEFKGIFSMNMALSKDIMDGNGTILLNVQDLFNSRKRRSFTETEFFTSDSEFQWRVRSFRLSFVYRFNQPKKRNGRGGGENFEDEGDFGS</sequence>
<accession>A0ABT7WG35</accession>
<keyword evidence="3" id="KW-0998">Cell outer membrane</keyword>
<evidence type="ECO:0000259" key="6">
    <source>
        <dbReference type="Pfam" id="PF14905"/>
    </source>
</evidence>
<dbReference type="Gene3D" id="2.170.130.10">
    <property type="entry name" value="TonB-dependent receptor, plug domain"/>
    <property type="match status" value="1"/>
</dbReference>
<dbReference type="InterPro" id="IPR008969">
    <property type="entry name" value="CarboxyPept-like_regulatory"/>
</dbReference>
<evidence type="ECO:0000313" key="8">
    <source>
        <dbReference type="Proteomes" id="UP001174839"/>
    </source>
</evidence>
<comment type="subcellular location">
    <subcellularLocation>
        <location evidence="1">Cell outer membrane</location>
    </subcellularLocation>
</comment>
<proteinExistence type="predicted"/>
<dbReference type="PANTHER" id="PTHR40980">
    <property type="entry name" value="PLUG DOMAIN-CONTAINING PROTEIN"/>
    <property type="match status" value="1"/>
</dbReference>
<keyword evidence="4" id="KW-0732">Signal</keyword>
<protein>
    <submittedName>
        <fullName evidence="7">TonB-dependent receptor</fullName>
    </submittedName>
</protein>
<comment type="caution">
    <text evidence="7">The sequence shown here is derived from an EMBL/GenBank/DDBJ whole genome shotgun (WGS) entry which is preliminary data.</text>
</comment>
<dbReference type="EMBL" id="JAUDUY010000004">
    <property type="protein sequence ID" value="MDM9631873.1"/>
    <property type="molecule type" value="Genomic_DNA"/>
</dbReference>
<evidence type="ECO:0000256" key="3">
    <source>
        <dbReference type="ARBA" id="ARBA00023237"/>
    </source>
</evidence>
<dbReference type="InterPro" id="IPR012910">
    <property type="entry name" value="Plug_dom"/>
</dbReference>
<evidence type="ECO:0000256" key="2">
    <source>
        <dbReference type="ARBA" id="ARBA00023136"/>
    </source>
</evidence>
<name>A0ABT7WG35_9FLAO</name>
<dbReference type="Gene3D" id="2.60.40.1120">
    <property type="entry name" value="Carboxypeptidase-like, regulatory domain"/>
    <property type="match status" value="1"/>
</dbReference>
<organism evidence="7 8">
    <name type="scientific">Robiginitalea aurantiaca</name>
    <dbReference type="NCBI Taxonomy" id="3056915"/>
    <lineage>
        <taxon>Bacteria</taxon>
        <taxon>Pseudomonadati</taxon>
        <taxon>Bacteroidota</taxon>
        <taxon>Flavobacteriia</taxon>
        <taxon>Flavobacteriales</taxon>
        <taxon>Flavobacteriaceae</taxon>
        <taxon>Robiginitalea</taxon>
    </lineage>
</organism>
<reference evidence="7" key="1">
    <citation type="submission" date="2023-06" db="EMBL/GenBank/DDBJ databases">
        <title>Robiginitalea aurantiacus sp. nov. and Algoriphagus sediminis sp. nov., isolated from coastal sediment.</title>
        <authorList>
            <person name="Zhou Z.Y."/>
            <person name="An J."/>
            <person name="Jia Y.W."/>
            <person name="Du Z.J."/>
        </authorList>
    </citation>
    <scope>NUCLEOTIDE SEQUENCE</scope>
    <source>
        <strain evidence="7">M39</strain>
    </source>
</reference>
<feature type="domain" description="TonB-dependent receptor plug" evidence="5">
    <location>
        <begin position="148"/>
        <end position="226"/>
    </location>
</feature>
<dbReference type="SUPFAM" id="SSF49464">
    <property type="entry name" value="Carboxypeptidase regulatory domain-like"/>
    <property type="match status" value="1"/>
</dbReference>
<dbReference type="SUPFAM" id="SSF56935">
    <property type="entry name" value="Porins"/>
    <property type="match status" value="1"/>
</dbReference>
<gene>
    <name evidence="7" type="ORF">QU605_10340</name>
</gene>
<dbReference type="RefSeq" id="WP_289725235.1">
    <property type="nucleotide sequence ID" value="NZ_JAUDUY010000004.1"/>
</dbReference>
<evidence type="ECO:0000259" key="5">
    <source>
        <dbReference type="Pfam" id="PF07715"/>
    </source>
</evidence>
<dbReference type="Gene3D" id="2.40.170.20">
    <property type="entry name" value="TonB-dependent receptor, beta-barrel domain"/>
    <property type="match status" value="1"/>
</dbReference>
<keyword evidence="2" id="KW-0472">Membrane</keyword>
<evidence type="ECO:0000256" key="4">
    <source>
        <dbReference type="SAM" id="SignalP"/>
    </source>
</evidence>
<dbReference type="Pfam" id="PF14905">
    <property type="entry name" value="OMP_b-brl_3"/>
    <property type="match status" value="1"/>
</dbReference>
<dbReference type="PANTHER" id="PTHR40980:SF4">
    <property type="entry name" value="TONB-DEPENDENT RECEPTOR-LIKE BETA-BARREL DOMAIN-CONTAINING PROTEIN"/>
    <property type="match status" value="1"/>
</dbReference>
<dbReference type="Pfam" id="PF13715">
    <property type="entry name" value="CarbopepD_reg_2"/>
    <property type="match status" value="1"/>
</dbReference>
<feature type="signal peptide" evidence="4">
    <location>
        <begin position="1"/>
        <end position="18"/>
    </location>
</feature>
<feature type="chain" id="PRO_5046786407" evidence="4">
    <location>
        <begin position="19"/>
        <end position="826"/>
    </location>
</feature>
<dbReference type="InterPro" id="IPR036942">
    <property type="entry name" value="Beta-barrel_TonB_sf"/>
</dbReference>
<evidence type="ECO:0000256" key="1">
    <source>
        <dbReference type="ARBA" id="ARBA00004442"/>
    </source>
</evidence>